<evidence type="ECO:0000313" key="5">
    <source>
        <dbReference type="Proteomes" id="UP000664466"/>
    </source>
</evidence>
<sequence length="77" mass="8959">MIVARVFMSGNSQAVHIPKEFRLDDAEVEIFRRGDELVLRKLHRKLTDAFHLLASMPDDFMSDGRNDSLPQEREAWC</sequence>
<gene>
    <name evidence="4" type="ORF">J1836_010300</name>
    <name evidence="3" type="ORF">J1836_14920</name>
</gene>
<dbReference type="InterPro" id="IPR051734">
    <property type="entry name" value="VapB_TA_antitoxins"/>
</dbReference>
<proteinExistence type="inferred from homology"/>
<evidence type="ECO:0000313" key="4">
    <source>
        <dbReference type="EMBL" id="QTX12680.1"/>
    </source>
</evidence>
<keyword evidence="4" id="KW-0238">DNA-binding</keyword>
<dbReference type="PANTHER" id="PTHR37550:SF3">
    <property type="entry name" value="ANTITOXIN VAPB1"/>
    <property type="match status" value="1"/>
</dbReference>
<dbReference type="InterPro" id="IPR007159">
    <property type="entry name" value="SpoVT-AbrB_dom"/>
</dbReference>
<dbReference type="NCBIfam" id="NF040493">
    <property type="entry name" value="TA_anti_VapB"/>
    <property type="match status" value="1"/>
</dbReference>
<feature type="domain" description="SpoVT-AbrB" evidence="2">
    <location>
        <begin position="6"/>
        <end position="43"/>
    </location>
</feature>
<dbReference type="EMBL" id="CP072748">
    <property type="protein sequence ID" value="QTX12680.1"/>
    <property type="molecule type" value="Genomic_DNA"/>
</dbReference>
<dbReference type="InterPro" id="IPR037914">
    <property type="entry name" value="SpoVT-AbrB_sf"/>
</dbReference>
<dbReference type="AlphaFoldDB" id="A0A8B0SQ02"/>
<name>A0A8B0SQ02_9GAMM</name>
<evidence type="ECO:0000259" key="2">
    <source>
        <dbReference type="Pfam" id="PF04014"/>
    </source>
</evidence>
<evidence type="ECO:0000313" key="3">
    <source>
        <dbReference type="EMBL" id="MBO0614199.1"/>
    </source>
</evidence>
<dbReference type="SUPFAM" id="SSF89447">
    <property type="entry name" value="AbrB/MazE/MraZ-like"/>
    <property type="match status" value="1"/>
</dbReference>
<organism evidence="4">
    <name type="scientific">Thiothrix fructosivorans</name>
    <dbReference type="NCBI Taxonomy" id="111770"/>
    <lineage>
        <taxon>Bacteria</taxon>
        <taxon>Pseudomonadati</taxon>
        <taxon>Pseudomonadota</taxon>
        <taxon>Gammaproteobacteria</taxon>
        <taxon>Thiotrichales</taxon>
        <taxon>Thiotrichaceae</taxon>
        <taxon>Thiothrix</taxon>
    </lineage>
</organism>
<evidence type="ECO:0000256" key="1">
    <source>
        <dbReference type="ARBA" id="ARBA00007924"/>
    </source>
</evidence>
<dbReference type="PANTHER" id="PTHR37550">
    <property type="entry name" value="ANTITOXIN VAPB1"/>
    <property type="match status" value="1"/>
</dbReference>
<reference evidence="4" key="2">
    <citation type="submission" date="2021-04" db="EMBL/GenBank/DDBJ databases">
        <title>Complete Genome and methylome analysis of Thiothrix fructosivorans ATCC 49748.</title>
        <authorList>
            <person name="Fomenkov A."/>
            <person name="Sun L."/>
            <person name="Vincze T."/>
            <person name="Grabovich M.Y."/>
            <person name="Roberts R.J."/>
        </authorList>
    </citation>
    <scope>NUCLEOTIDE SEQUENCE</scope>
    <source>
        <strain evidence="4">ATCC 49748</strain>
    </source>
</reference>
<dbReference type="EMBL" id="JAFMPM010000008">
    <property type="protein sequence ID" value="MBO0614199.1"/>
    <property type="molecule type" value="Genomic_DNA"/>
</dbReference>
<accession>A0A8B0SQ02</accession>
<dbReference type="InterPro" id="IPR047976">
    <property type="entry name" value="Anti_VapB2-like"/>
</dbReference>
<reference evidence="3 5" key="1">
    <citation type="submission" date="2021-03" db="EMBL/GenBank/DDBJ databases">
        <title>Draft genome and methylome analysis of Thiotrix fructosivoruns ATCC 49748.</title>
        <authorList>
            <person name="Fomenkov A."/>
            <person name="Grabovich M.Y."/>
            <person name="Roberts R.J."/>
        </authorList>
    </citation>
    <scope>NUCLEOTIDE SEQUENCE [LARGE SCALE GENOMIC DNA]</scope>
    <source>
        <strain evidence="3 5">ATCC 49748</strain>
    </source>
</reference>
<comment type="similarity">
    <text evidence="1">Belongs to the VapB family.</text>
</comment>
<dbReference type="Proteomes" id="UP000664466">
    <property type="component" value="Unassembled WGS sequence"/>
</dbReference>
<keyword evidence="5" id="KW-1185">Reference proteome</keyword>
<dbReference type="Gene3D" id="2.10.260.10">
    <property type="match status" value="1"/>
</dbReference>
<protein>
    <submittedName>
        <fullName evidence="4">AbrB/MazE/SpoVT family DNA-binding domain-containing protein</fullName>
    </submittedName>
</protein>
<dbReference type="GO" id="GO:0003677">
    <property type="term" value="F:DNA binding"/>
    <property type="evidence" value="ECO:0007669"/>
    <property type="project" value="UniProtKB-KW"/>
</dbReference>
<dbReference type="Pfam" id="PF04014">
    <property type="entry name" value="MazE_antitoxin"/>
    <property type="match status" value="1"/>
</dbReference>